<sequence>MDKTRKKYIVLVIVTIVISVIALIGASYALLTMTIQGDKKITLTAGILKVDFEDGNYINLDNAAPMTDAQGQKLTPYTFTITNTGNINAYYHVSLEEEATNTLTNNYLKMRLTNDAGYDSGVVQVSSYGTGTFDIKSEETLEPSDTVTYTLWMWLDNDADNSAQGKEYKSKIVVTSYDRAQPVPTAVDTILAKANPEDLDFNSATSEQQKEMWTFSHPATEQTTALTDYRYIGANPNNYVTFNNETWRIIGVFSVDDGTGNVEQRLKLIRNESIGDIAWDSNNINDWPNATLNTNLNNGDYWTNSLTSDAKSMIGDTVWYLGGSGSNNDVTASMFYERERGTTVYSGRSTSWTGKVGLMYPSDYGYATSGGTTTDRNTCLNKKLYSWDSVSDCYNNDWIFNSAHQWTITPHASTSDRVFSLRSTGYVHSNITSITNGVRPVVFLKSSIKIVDGDGSSSNPYILQS</sequence>
<organism evidence="2 3">
    <name type="scientific">Candidatus Onthousia excrementipullorum</name>
    <dbReference type="NCBI Taxonomy" id="2840884"/>
    <lineage>
        <taxon>Bacteria</taxon>
        <taxon>Bacillati</taxon>
        <taxon>Bacillota</taxon>
        <taxon>Bacilli</taxon>
        <taxon>Candidatus Onthousia</taxon>
    </lineage>
</organism>
<protein>
    <submittedName>
        <fullName evidence="2">Uncharacterized protein</fullName>
    </submittedName>
</protein>
<accession>A0A9D1J330</accession>
<reference evidence="2" key="2">
    <citation type="journal article" date="2021" name="PeerJ">
        <title>Extensive microbial diversity within the chicken gut microbiome revealed by metagenomics and culture.</title>
        <authorList>
            <person name="Gilroy R."/>
            <person name="Ravi A."/>
            <person name="Getino M."/>
            <person name="Pursley I."/>
            <person name="Horton D.L."/>
            <person name="Alikhan N.F."/>
            <person name="Baker D."/>
            <person name="Gharbi K."/>
            <person name="Hall N."/>
            <person name="Watson M."/>
            <person name="Adriaenssens E.M."/>
            <person name="Foster-Nyarko E."/>
            <person name="Jarju S."/>
            <person name="Secka A."/>
            <person name="Antonio M."/>
            <person name="Oren A."/>
            <person name="Chaudhuri R.R."/>
            <person name="La Ragione R."/>
            <person name="Hildebrand F."/>
            <person name="Pallen M.J."/>
        </authorList>
    </citation>
    <scope>NUCLEOTIDE SEQUENCE</scope>
    <source>
        <strain evidence="2">CHK184-20233</strain>
    </source>
</reference>
<comment type="caution">
    <text evidence="2">The sequence shown here is derived from an EMBL/GenBank/DDBJ whole genome shotgun (WGS) entry which is preliminary data.</text>
</comment>
<evidence type="ECO:0000313" key="3">
    <source>
        <dbReference type="Proteomes" id="UP000824232"/>
    </source>
</evidence>
<dbReference type="AlphaFoldDB" id="A0A9D1J330"/>
<dbReference type="Proteomes" id="UP000824232">
    <property type="component" value="Unassembled WGS sequence"/>
</dbReference>
<keyword evidence="1" id="KW-0472">Membrane</keyword>
<keyword evidence="1" id="KW-0812">Transmembrane</keyword>
<keyword evidence="1" id="KW-1133">Transmembrane helix</keyword>
<evidence type="ECO:0000256" key="1">
    <source>
        <dbReference type="SAM" id="Phobius"/>
    </source>
</evidence>
<dbReference type="EMBL" id="DVHC01000030">
    <property type="protein sequence ID" value="HIR58988.1"/>
    <property type="molecule type" value="Genomic_DNA"/>
</dbReference>
<reference evidence="2" key="1">
    <citation type="submission" date="2020-10" db="EMBL/GenBank/DDBJ databases">
        <authorList>
            <person name="Gilroy R."/>
        </authorList>
    </citation>
    <scope>NUCLEOTIDE SEQUENCE</scope>
    <source>
        <strain evidence="2">CHK184-20233</strain>
    </source>
</reference>
<proteinExistence type="predicted"/>
<name>A0A9D1J330_9FIRM</name>
<feature type="transmembrane region" description="Helical" evidence="1">
    <location>
        <begin position="9"/>
        <end position="31"/>
    </location>
</feature>
<evidence type="ECO:0000313" key="2">
    <source>
        <dbReference type="EMBL" id="HIR58988.1"/>
    </source>
</evidence>
<gene>
    <name evidence="2" type="ORF">IAB38_02960</name>
</gene>